<comment type="subunit">
    <text evidence="11">Monomer and homodimer. Part of the essential Sec protein translocation apparatus which comprises SecA, SecYEG and auxiliary proteins SecDF-YajC and YidC.</text>
</comment>
<dbReference type="PROSITE" id="PS51194">
    <property type="entry name" value="HELICASE_CTER"/>
    <property type="match status" value="1"/>
</dbReference>
<dbReference type="InterPro" id="IPR036670">
    <property type="entry name" value="SecA_X-link_sf"/>
</dbReference>
<keyword evidence="7 11" id="KW-0653">Protein transport</keyword>
<dbReference type="PROSITE" id="PS51192">
    <property type="entry name" value="HELICASE_ATP_BIND_1"/>
    <property type="match status" value="1"/>
</dbReference>
<gene>
    <name evidence="15" type="primary">secA_1</name>
    <name evidence="11" type="synonym">secA</name>
    <name evidence="15" type="ORF">CI1B_77710</name>
</gene>
<feature type="binding site" evidence="11">
    <location>
        <position position="553"/>
    </location>
    <ligand>
        <name>ATP</name>
        <dbReference type="ChEBI" id="CHEBI:30616"/>
    </ligand>
</feature>
<keyword evidence="2 11" id="KW-1003">Cell membrane</keyword>
<dbReference type="Gene3D" id="3.40.50.300">
    <property type="entry name" value="P-loop containing nucleotide triphosphate hydrolases"/>
    <property type="match status" value="2"/>
</dbReference>
<dbReference type="EMBL" id="CAADFC020000033">
    <property type="protein sequence ID" value="VIO79404.1"/>
    <property type="molecule type" value="Genomic_DNA"/>
</dbReference>
<dbReference type="GO" id="GO:0005829">
    <property type="term" value="C:cytosol"/>
    <property type="evidence" value="ECO:0007669"/>
    <property type="project" value="TreeGrafter"/>
</dbReference>
<dbReference type="CDD" id="cd17928">
    <property type="entry name" value="DEXDc_SecA"/>
    <property type="match status" value="1"/>
</dbReference>
<dbReference type="InterPro" id="IPR020937">
    <property type="entry name" value="SecA_CS"/>
</dbReference>
<evidence type="ECO:0000256" key="1">
    <source>
        <dbReference type="ARBA" id="ARBA00022448"/>
    </source>
</evidence>
<dbReference type="SMART" id="SM00957">
    <property type="entry name" value="SecA_DEAD"/>
    <property type="match status" value="1"/>
</dbReference>
<dbReference type="SUPFAM" id="SSF81767">
    <property type="entry name" value="Pre-protein crosslinking domain of SecA"/>
    <property type="match status" value="1"/>
</dbReference>
<comment type="catalytic activity">
    <reaction evidence="11">
        <text>ATP + H2O + cellular proteinSide 1 = ADP + phosphate + cellular proteinSide 2.</text>
        <dbReference type="EC" id="7.4.2.8"/>
    </reaction>
</comment>
<dbReference type="GO" id="GO:0005886">
    <property type="term" value="C:plasma membrane"/>
    <property type="evidence" value="ECO:0007669"/>
    <property type="project" value="UniProtKB-SubCell"/>
</dbReference>
<dbReference type="SUPFAM" id="SSF52540">
    <property type="entry name" value="P-loop containing nucleoside triphosphate hydrolases"/>
    <property type="match status" value="2"/>
</dbReference>
<evidence type="ECO:0000256" key="10">
    <source>
        <dbReference type="ARBA" id="ARBA00023136"/>
    </source>
</evidence>
<organism evidence="15 16">
    <name type="scientific">Bradyrhizobium ivorense</name>
    <dbReference type="NCBI Taxonomy" id="2511166"/>
    <lineage>
        <taxon>Bacteria</taxon>
        <taxon>Pseudomonadati</taxon>
        <taxon>Pseudomonadota</taxon>
        <taxon>Alphaproteobacteria</taxon>
        <taxon>Hyphomicrobiales</taxon>
        <taxon>Nitrobacteraceae</taxon>
        <taxon>Bradyrhizobium</taxon>
    </lineage>
</organism>
<name>A0A508TYJ6_9BRAD</name>
<dbReference type="Proteomes" id="UP000328092">
    <property type="component" value="Unassembled WGS sequence"/>
</dbReference>
<keyword evidence="3 11" id="KW-0963">Cytoplasm</keyword>
<dbReference type="PANTHER" id="PTHR30612:SF0">
    <property type="entry name" value="CHLOROPLAST PROTEIN-TRANSPORTING ATPASE"/>
    <property type="match status" value="1"/>
</dbReference>
<keyword evidence="8 11" id="KW-1278">Translocase</keyword>
<evidence type="ECO:0000256" key="7">
    <source>
        <dbReference type="ARBA" id="ARBA00022927"/>
    </source>
</evidence>
<dbReference type="CDD" id="cd18803">
    <property type="entry name" value="SF2_C_secA"/>
    <property type="match status" value="1"/>
</dbReference>
<dbReference type="HAMAP" id="MF_01382">
    <property type="entry name" value="SecA"/>
    <property type="match status" value="1"/>
</dbReference>
<keyword evidence="9 11" id="KW-0811">Translocation</keyword>
<dbReference type="InterPro" id="IPR027417">
    <property type="entry name" value="P-loop_NTPase"/>
</dbReference>
<dbReference type="InterPro" id="IPR011115">
    <property type="entry name" value="SecA_DEAD"/>
</dbReference>
<evidence type="ECO:0000259" key="12">
    <source>
        <dbReference type="PROSITE" id="PS51192"/>
    </source>
</evidence>
<dbReference type="GO" id="GO:0043952">
    <property type="term" value="P:protein transport by the Sec complex"/>
    <property type="evidence" value="ECO:0007669"/>
    <property type="project" value="TreeGrafter"/>
</dbReference>
<evidence type="ECO:0000256" key="11">
    <source>
        <dbReference type="HAMAP-Rule" id="MF_01382"/>
    </source>
</evidence>
<dbReference type="InterPro" id="IPR001650">
    <property type="entry name" value="Helicase_C-like"/>
</dbReference>
<evidence type="ECO:0000259" key="14">
    <source>
        <dbReference type="PROSITE" id="PS51196"/>
    </source>
</evidence>
<dbReference type="InterPro" id="IPR044722">
    <property type="entry name" value="SecA_SF2_C"/>
</dbReference>
<protein>
    <recommendedName>
        <fullName evidence="11">Protein translocase subunit SecA</fullName>
        <ecNumber evidence="11">7.4.2.8</ecNumber>
    </recommendedName>
</protein>
<dbReference type="FunFam" id="3.40.50.300:FF:000429">
    <property type="entry name" value="Preprotein translocase subunit SecA"/>
    <property type="match status" value="1"/>
</dbReference>
<evidence type="ECO:0000256" key="6">
    <source>
        <dbReference type="ARBA" id="ARBA00022840"/>
    </source>
</evidence>
<keyword evidence="6 11" id="KW-0067">ATP-binding</keyword>
<dbReference type="SMART" id="SM00958">
    <property type="entry name" value="SecA_PP_bind"/>
    <property type="match status" value="1"/>
</dbReference>
<reference evidence="15" key="1">
    <citation type="submission" date="2019-02" db="EMBL/GenBank/DDBJ databases">
        <authorList>
            <person name="Pothier F.J."/>
        </authorList>
    </citation>
    <scope>NUCLEOTIDE SEQUENCE</scope>
    <source>
        <strain evidence="15">CI-1B</strain>
    </source>
</reference>
<evidence type="ECO:0000313" key="15">
    <source>
        <dbReference type="EMBL" id="VIO79404.1"/>
    </source>
</evidence>
<keyword evidence="10 11" id="KW-0472">Membrane</keyword>
<feature type="domain" description="Helicase C-terminal" evidence="13">
    <location>
        <begin position="479"/>
        <end position="633"/>
    </location>
</feature>
<comment type="caution">
    <text evidence="15">The sequence shown here is derived from an EMBL/GenBank/DDBJ whole genome shotgun (WGS) entry which is preliminary data.</text>
</comment>
<evidence type="ECO:0000256" key="8">
    <source>
        <dbReference type="ARBA" id="ARBA00022967"/>
    </source>
</evidence>
<keyword evidence="16" id="KW-1185">Reference proteome</keyword>
<dbReference type="InterPro" id="IPR000185">
    <property type="entry name" value="SecA"/>
</dbReference>
<feature type="binding site" evidence="11">
    <location>
        <begin position="141"/>
        <end position="145"/>
    </location>
    <ligand>
        <name>ATP</name>
        <dbReference type="ChEBI" id="CHEBI:30616"/>
    </ligand>
</feature>
<keyword evidence="4" id="KW-0997">Cell inner membrane</keyword>
<dbReference type="RefSeq" id="WP_172628368.1">
    <property type="nucleotide sequence ID" value="NZ_CAADFC020000033.1"/>
</dbReference>
<accession>A0A508TYJ6</accession>
<dbReference type="PROSITE" id="PS51196">
    <property type="entry name" value="SECA_MOTOR_DEAD"/>
    <property type="match status" value="1"/>
</dbReference>
<feature type="domain" description="SecA family profile" evidence="14">
    <location>
        <begin position="39"/>
        <end position="631"/>
    </location>
</feature>
<dbReference type="GO" id="GO:0006605">
    <property type="term" value="P:protein targeting"/>
    <property type="evidence" value="ECO:0007669"/>
    <property type="project" value="UniProtKB-UniRule"/>
</dbReference>
<dbReference type="Gene3D" id="3.90.1440.10">
    <property type="entry name" value="SecA, preprotein cross-linking domain"/>
    <property type="match status" value="1"/>
</dbReference>
<dbReference type="InterPro" id="IPR014001">
    <property type="entry name" value="Helicase_ATP-bd"/>
</dbReference>
<evidence type="ECO:0000313" key="16">
    <source>
        <dbReference type="Proteomes" id="UP000328092"/>
    </source>
</evidence>
<evidence type="ECO:0000256" key="3">
    <source>
        <dbReference type="ARBA" id="ARBA00022490"/>
    </source>
</evidence>
<dbReference type="Pfam" id="PF01043">
    <property type="entry name" value="SecA_PP_bind"/>
    <property type="match status" value="1"/>
</dbReference>
<dbReference type="EC" id="7.4.2.8" evidence="11"/>
<dbReference type="AlphaFoldDB" id="A0A508TYJ6"/>
<dbReference type="Pfam" id="PF21090">
    <property type="entry name" value="P-loop_SecA"/>
    <property type="match status" value="2"/>
</dbReference>
<evidence type="ECO:0000256" key="2">
    <source>
        <dbReference type="ARBA" id="ARBA00022475"/>
    </source>
</evidence>
<dbReference type="GO" id="GO:0005524">
    <property type="term" value="F:ATP binding"/>
    <property type="evidence" value="ECO:0007669"/>
    <property type="project" value="UniProtKB-UniRule"/>
</dbReference>
<dbReference type="GO" id="GO:0031522">
    <property type="term" value="C:cell envelope Sec protein transport complex"/>
    <property type="evidence" value="ECO:0007669"/>
    <property type="project" value="TreeGrafter"/>
</dbReference>
<comment type="similarity">
    <text evidence="11">Belongs to the SecA family.</text>
</comment>
<keyword evidence="1 11" id="KW-0813">Transport</keyword>
<sequence length="673" mass="74344">MSLSLGPRQINRFCSVSADAPYVERSACKESGFDAALLGAWGRISPHLPLALSRSRLWRFARQVGDLEPQLVTLTDRRLRDFADELRPRMLSASLYSHEMATSFALAREAARRHVGMRHFAVQLLGGAAMMSGALAEMETGEGKTLTALLPAITAVLMGHPVHIITVNDYLARRDAEQLAPVYNALGLTVGLVEQGQPPQQRQRAYASDVTYCTNKELVFDYLRERLALGSRRARAQLAVDGIFNSRLAGHHQPLLRGLHFAIVDEADSLLIDEARVPLILAGTQDGAENAGGLYDTALGIARRLAAGEEFALRANEKSIQLTAPGKARIALLAAGLPGLWAMRRAREELVQHALAALHLYRRDVQYIVANGKVQIVDEYTGRVMPDRSWESGIHQLIEAKEHCAITERRRTLAQITYQRFFRRYMHLCGMTGTAIEPAGELYGTYGLSVVRIPTNKPLRRTNSGTRVFRTAELKWNAVVESVSETLRAGRAVLVGTRSVEASEHVAELLRRSGLEPVVLNARQDRAEARIVELAGQPGRITVATNMAGRGTDIQLHPVVRDAGGLHVILTEYHESHRIDRQLFGRAGRQGDPGSYESIVAIDDEIFRRFVNAELLRLVGKGWKSDQPISALSGRTLRGYSQHAAERLHGRARRAALAEDLRINRILGFAGIE</sequence>
<evidence type="ECO:0000256" key="4">
    <source>
        <dbReference type="ARBA" id="ARBA00022519"/>
    </source>
</evidence>
<dbReference type="InterPro" id="IPR011130">
    <property type="entry name" value="SecA_preprotein_X-link_dom"/>
</dbReference>
<dbReference type="InterPro" id="IPR014018">
    <property type="entry name" value="SecA_motor_DEAD"/>
</dbReference>
<dbReference type="PROSITE" id="PS01312">
    <property type="entry name" value="SECA"/>
    <property type="match status" value="1"/>
</dbReference>
<evidence type="ECO:0000256" key="9">
    <source>
        <dbReference type="ARBA" id="ARBA00023010"/>
    </source>
</evidence>
<dbReference type="PANTHER" id="PTHR30612">
    <property type="entry name" value="SECA INNER MEMBRANE COMPONENT OF SEC PROTEIN SECRETION SYSTEM"/>
    <property type="match status" value="1"/>
</dbReference>
<proteinExistence type="inferred from homology"/>
<comment type="subcellular location">
    <subcellularLocation>
        <location evidence="11">Cell membrane</location>
        <topology evidence="11">Peripheral membrane protein</topology>
        <orientation evidence="11">Cytoplasmic side</orientation>
    </subcellularLocation>
    <subcellularLocation>
        <location evidence="11">Cytoplasm</location>
    </subcellularLocation>
    <text evidence="11">Distribution is 50-50.</text>
</comment>
<feature type="domain" description="Helicase ATP-binding" evidence="12">
    <location>
        <begin position="125"/>
        <end position="284"/>
    </location>
</feature>
<keyword evidence="5 11" id="KW-0547">Nucleotide-binding</keyword>
<feature type="binding site" evidence="11">
    <location>
        <position position="123"/>
    </location>
    <ligand>
        <name>ATP</name>
        <dbReference type="ChEBI" id="CHEBI:30616"/>
    </ligand>
</feature>
<comment type="function">
    <text evidence="11">Part of the Sec protein translocase complex. Interacts with the SecYEG preprotein conducting channel. Has a central role in coupling the hydrolysis of ATP to the transfer of proteins into and across the cell membrane, serving both as a receptor for the preprotein-SecB complex and as an ATP-driven molecular motor driving the stepwise translocation of polypeptide chains across the membrane.</text>
</comment>
<evidence type="ECO:0000256" key="5">
    <source>
        <dbReference type="ARBA" id="ARBA00022741"/>
    </source>
</evidence>
<dbReference type="Pfam" id="PF07517">
    <property type="entry name" value="SecA_DEAD"/>
    <property type="match status" value="1"/>
</dbReference>
<dbReference type="GO" id="GO:0017038">
    <property type="term" value="P:protein import"/>
    <property type="evidence" value="ECO:0007669"/>
    <property type="project" value="InterPro"/>
</dbReference>
<dbReference type="GO" id="GO:0008564">
    <property type="term" value="F:protein-exporting ATPase activity"/>
    <property type="evidence" value="ECO:0007669"/>
    <property type="project" value="UniProtKB-EC"/>
</dbReference>
<dbReference type="GO" id="GO:0065002">
    <property type="term" value="P:intracellular protein transmembrane transport"/>
    <property type="evidence" value="ECO:0007669"/>
    <property type="project" value="UniProtKB-UniRule"/>
</dbReference>
<evidence type="ECO:0000259" key="13">
    <source>
        <dbReference type="PROSITE" id="PS51194"/>
    </source>
</evidence>
<dbReference type="PRINTS" id="PR00906">
    <property type="entry name" value="SECA"/>
</dbReference>